<accession>A0A350HC44</accession>
<keyword evidence="3" id="KW-0808">Transferase</keyword>
<evidence type="ECO:0000256" key="3">
    <source>
        <dbReference type="ARBA" id="ARBA00022679"/>
    </source>
</evidence>
<gene>
    <name evidence="5" type="ORF">DCW38_08030</name>
</gene>
<dbReference type="InterPro" id="IPR001173">
    <property type="entry name" value="Glyco_trans_2-like"/>
</dbReference>
<evidence type="ECO:0000256" key="1">
    <source>
        <dbReference type="ARBA" id="ARBA00006739"/>
    </source>
</evidence>
<dbReference type="PANTHER" id="PTHR43179">
    <property type="entry name" value="RHAMNOSYLTRANSFERASE WBBL"/>
    <property type="match status" value="1"/>
</dbReference>
<organism evidence="5 6">
    <name type="scientific">candidate division WOR-3 bacterium</name>
    <dbReference type="NCBI Taxonomy" id="2052148"/>
    <lineage>
        <taxon>Bacteria</taxon>
        <taxon>Bacteria division WOR-3</taxon>
    </lineage>
</organism>
<dbReference type="CDD" id="cd04186">
    <property type="entry name" value="GT_2_like_c"/>
    <property type="match status" value="1"/>
</dbReference>
<dbReference type="Gene3D" id="3.90.550.10">
    <property type="entry name" value="Spore Coat Polysaccharide Biosynthesis Protein SpsA, Chain A"/>
    <property type="match status" value="1"/>
</dbReference>
<dbReference type="Pfam" id="PF00535">
    <property type="entry name" value="Glycos_transf_2"/>
    <property type="match status" value="1"/>
</dbReference>
<name>A0A350HC44_UNCW3</name>
<dbReference type="InterPro" id="IPR029044">
    <property type="entry name" value="Nucleotide-diphossugar_trans"/>
</dbReference>
<protein>
    <recommendedName>
        <fullName evidence="4">Glycosyltransferase 2-like domain-containing protein</fullName>
    </recommendedName>
</protein>
<dbReference type="GO" id="GO:0016757">
    <property type="term" value="F:glycosyltransferase activity"/>
    <property type="evidence" value="ECO:0007669"/>
    <property type="project" value="UniProtKB-KW"/>
</dbReference>
<comment type="caution">
    <text evidence="5">The sequence shown here is derived from an EMBL/GenBank/DDBJ whole genome shotgun (WGS) entry which is preliminary data.</text>
</comment>
<dbReference type="SUPFAM" id="SSF53448">
    <property type="entry name" value="Nucleotide-diphospho-sugar transferases"/>
    <property type="match status" value="1"/>
</dbReference>
<dbReference type="EMBL" id="DMZY01000238">
    <property type="protein sequence ID" value="HAV93110.1"/>
    <property type="molecule type" value="Genomic_DNA"/>
</dbReference>
<evidence type="ECO:0000313" key="6">
    <source>
        <dbReference type="Proteomes" id="UP000264062"/>
    </source>
</evidence>
<sequence length="288" mass="33270">MISVIIINYNGMKFADKLIESILSQTAVYGEVIITDNSSSDESAEYLFSRLKYAVLLKFKENIGFASAVNKAVKSASFENILLLNNDTYLKEDFIELACKNLNCRNKIFYAPLVLNYEGTFIDSAGDYMGRGFKPMKRLSGEKYTGKLSPAKVDAFSMSATYFKKSEFISLGMLDERFFMYFEDADFSLRAKEMGYEILFTPECIAYHFISGSTKSVYKNIYSPKKVFWESRNRVWMFLKTKYRINPIKSAEFSYGTMTSFIYHLLKTGYPIEYLTGFFEAFRKGRNR</sequence>
<proteinExistence type="inferred from homology"/>
<keyword evidence="2" id="KW-0328">Glycosyltransferase</keyword>
<reference evidence="5 6" key="1">
    <citation type="journal article" date="2018" name="Nat. Biotechnol.">
        <title>A standardized bacterial taxonomy based on genome phylogeny substantially revises the tree of life.</title>
        <authorList>
            <person name="Parks D.H."/>
            <person name="Chuvochina M."/>
            <person name="Waite D.W."/>
            <person name="Rinke C."/>
            <person name="Skarshewski A."/>
            <person name="Chaumeil P.A."/>
            <person name="Hugenholtz P."/>
        </authorList>
    </citation>
    <scope>NUCLEOTIDE SEQUENCE [LARGE SCALE GENOMIC DNA]</scope>
    <source>
        <strain evidence="5">UBA9956</strain>
    </source>
</reference>
<dbReference type="PANTHER" id="PTHR43179:SF12">
    <property type="entry name" value="GALACTOFURANOSYLTRANSFERASE GLFT2"/>
    <property type="match status" value="1"/>
</dbReference>
<feature type="domain" description="Glycosyltransferase 2-like" evidence="4">
    <location>
        <begin position="3"/>
        <end position="112"/>
    </location>
</feature>
<dbReference type="Proteomes" id="UP000264062">
    <property type="component" value="Unassembled WGS sequence"/>
</dbReference>
<evidence type="ECO:0000259" key="4">
    <source>
        <dbReference type="Pfam" id="PF00535"/>
    </source>
</evidence>
<dbReference type="AlphaFoldDB" id="A0A350HC44"/>
<evidence type="ECO:0000256" key="2">
    <source>
        <dbReference type="ARBA" id="ARBA00022676"/>
    </source>
</evidence>
<comment type="similarity">
    <text evidence="1">Belongs to the glycosyltransferase 2 family.</text>
</comment>
<evidence type="ECO:0000313" key="5">
    <source>
        <dbReference type="EMBL" id="HAV93110.1"/>
    </source>
</evidence>